<dbReference type="EMBL" id="CM042054">
    <property type="protein sequence ID" value="KAI3707479.1"/>
    <property type="molecule type" value="Genomic_DNA"/>
</dbReference>
<keyword evidence="2" id="KW-1185">Reference proteome</keyword>
<gene>
    <name evidence="1" type="ORF">L6452_26038</name>
</gene>
<name>A0ACB9ABV1_ARCLA</name>
<evidence type="ECO:0000313" key="1">
    <source>
        <dbReference type="EMBL" id="KAI3707479.1"/>
    </source>
</evidence>
<evidence type="ECO:0000313" key="2">
    <source>
        <dbReference type="Proteomes" id="UP001055879"/>
    </source>
</evidence>
<comment type="caution">
    <text evidence="1">The sequence shown here is derived from an EMBL/GenBank/DDBJ whole genome shotgun (WGS) entry which is preliminary data.</text>
</comment>
<protein>
    <submittedName>
        <fullName evidence="1">Uncharacterized protein</fullName>
    </submittedName>
</protein>
<reference evidence="1 2" key="2">
    <citation type="journal article" date="2022" name="Mol. Ecol. Resour.">
        <title>The genomes of chicory, endive, great burdock and yacon provide insights into Asteraceae paleo-polyploidization history and plant inulin production.</title>
        <authorList>
            <person name="Fan W."/>
            <person name="Wang S."/>
            <person name="Wang H."/>
            <person name="Wang A."/>
            <person name="Jiang F."/>
            <person name="Liu H."/>
            <person name="Zhao H."/>
            <person name="Xu D."/>
            <person name="Zhang Y."/>
        </authorList>
    </citation>
    <scope>NUCLEOTIDE SEQUENCE [LARGE SCALE GENOMIC DNA]</scope>
    <source>
        <strain evidence="2">cv. Niubang</strain>
    </source>
</reference>
<accession>A0ACB9ABV1</accession>
<dbReference type="Proteomes" id="UP001055879">
    <property type="component" value="Linkage Group LG08"/>
</dbReference>
<reference evidence="2" key="1">
    <citation type="journal article" date="2022" name="Mol. Ecol. Resour.">
        <title>The genomes of chicory, endive, great burdock and yacon provide insights into Asteraceae palaeo-polyploidization history and plant inulin production.</title>
        <authorList>
            <person name="Fan W."/>
            <person name="Wang S."/>
            <person name="Wang H."/>
            <person name="Wang A."/>
            <person name="Jiang F."/>
            <person name="Liu H."/>
            <person name="Zhao H."/>
            <person name="Xu D."/>
            <person name="Zhang Y."/>
        </authorList>
    </citation>
    <scope>NUCLEOTIDE SEQUENCE [LARGE SCALE GENOMIC DNA]</scope>
    <source>
        <strain evidence="2">cv. Niubang</strain>
    </source>
</reference>
<organism evidence="1 2">
    <name type="scientific">Arctium lappa</name>
    <name type="common">Greater burdock</name>
    <name type="synonym">Lappa major</name>
    <dbReference type="NCBI Taxonomy" id="4217"/>
    <lineage>
        <taxon>Eukaryota</taxon>
        <taxon>Viridiplantae</taxon>
        <taxon>Streptophyta</taxon>
        <taxon>Embryophyta</taxon>
        <taxon>Tracheophyta</taxon>
        <taxon>Spermatophyta</taxon>
        <taxon>Magnoliopsida</taxon>
        <taxon>eudicotyledons</taxon>
        <taxon>Gunneridae</taxon>
        <taxon>Pentapetalae</taxon>
        <taxon>asterids</taxon>
        <taxon>campanulids</taxon>
        <taxon>Asterales</taxon>
        <taxon>Asteraceae</taxon>
        <taxon>Carduoideae</taxon>
        <taxon>Cardueae</taxon>
        <taxon>Arctiinae</taxon>
        <taxon>Arctium</taxon>
    </lineage>
</organism>
<sequence length="118" mass="13249">MKFPTVNKIASVEFVIALYPVQVTLRSRSSVHILAIIKRIDCKIIVPFQITGRFYQISDIVSTLSGEDVLLVSIRLTSVEVRSLENDSGVVKNEIDGAVDIVFLVELSELRDEWTENV</sequence>
<proteinExistence type="predicted"/>